<evidence type="ECO:0000259" key="2">
    <source>
        <dbReference type="Pfam" id="PF04073"/>
    </source>
</evidence>
<dbReference type="InterPro" id="IPR007214">
    <property type="entry name" value="YbaK/aa-tRNA-synth-assoc-dom"/>
</dbReference>
<dbReference type="InterPro" id="IPR036754">
    <property type="entry name" value="YbaK/aa-tRNA-synt-asso_dom_sf"/>
</dbReference>
<evidence type="ECO:0000313" key="3">
    <source>
        <dbReference type="EMBL" id="EKC53709.1"/>
    </source>
</evidence>
<dbReference type="GO" id="GO:0004812">
    <property type="term" value="F:aminoacyl-tRNA ligase activity"/>
    <property type="evidence" value="ECO:0007669"/>
    <property type="project" value="UniProtKB-KW"/>
</dbReference>
<dbReference type="EMBL" id="AJWZ01008582">
    <property type="protein sequence ID" value="EKC53709.1"/>
    <property type="molecule type" value="Genomic_DNA"/>
</dbReference>
<comment type="caution">
    <text evidence="3">The sequence shown here is derived from an EMBL/GenBank/DDBJ whole genome shotgun (WGS) entry which is preliminary data.</text>
</comment>
<dbReference type="SUPFAM" id="SSF55826">
    <property type="entry name" value="YbaK/ProRS associated domain"/>
    <property type="match status" value="1"/>
</dbReference>
<organism evidence="3">
    <name type="scientific">human gut metagenome</name>
    <dbReference type="NCBI Taxonomy" id="408170"/>
    <lineage>
        <taxon>unclassified sequences</taxon>
        <taxon>metagenomes</taxon>
        <taxon>organismal metagenomes</taxon>
    </lineage>
</organism>
<dbReference type="GO" id="GO:0002161">
    <property type="term" value="F:aminoacyl-tRNA deacylase activity"/>
    <property type="evidence" value="ECO:0007669"/>
    <property type="project" value="InterPro"/>
</dbReference>
<dbReference type="PANTHER" id="PTHR31423">
    <property type="entry name" value="YBAK DOMAIN-CONTAINING PROTEIN"/>
    <property type="match status" value="1"/>
</dbReference>
<name>K1SEA1_9ZZZZ</name>
<keyword evidence="3" id="KW-0030">Aminoacyl-tRNA synthetase</keyword>
<comment type="similarity">
    <text evidence="1">Belongs to the PRORSD1 family.</text>
</comment>
<feature type="domain" description="YbaK/aminoacyl-tRNA synthetase-associated" evidence="2">
    <location>
        <begin position="52"/>
        <end position="177"/>
    </location>
</feature>
<dbReference type="InterPro" id="IPR040285">
    <property type="entry name" value="ProX/PRXD1"/>
</dbReference>
<proteinExistence type="inferred from homology"/>
<gene>
    <name evidence="3" type="ORF">OBE_12455</name>
</gene>
<keyword evidence="3" id="KW-0436">Ligase</keyword>
<evidence type="ECO:0000256" key="1">
    <source>
        <dbReference type="ARBA" id="ARBA00010201"/>
    </source>
</evidence>
<reference evidence="3" key="1">
    <citation type="journal article" date="2013" name="Environ. Microbiol.">
        <title>Microbiota from the distal guts of lean and obese adolescents exhibit partial functional redundancy besides clear differences in community structure.</title>
        <authorList>
            <person name="Ferrer M."/>
            <person name="Ruiz A."/>
            <person name="Lanza F."/>
            <person name="Haange S.B."/>
            <person name="Oberbach A."/>
            <person name="Till H."/>
            <person name="Bargiela R."/>
            <person name="Campoy C."/>
            <person name="Segura M.T."/>
            <person name="Richter M."/>
            <person name="von Bergen M."/>
            <person name="Seifert J."/>
            <person name="Suarez A."/>
        </authorList>
    </citation>
    <scope>NUCLEOTIDE SEQUENCE</scope>
</reference>
<dbReference type="PANTHER" id="PTHR31423:SF3">
    <property type="entry name" value="PROLYL-TRNA SYNTHETASE ASSOCIATED DOMAIN-CONTAINING PROTEIN 1-RELATED"/>
    <property type="match status" value="1"/>
</dbReference>
<sequence>MTPSDIKQQRGKNMALELQKGRPADTTGRLDKEIRTYDLLDRLGVEYDRVDHAPAMTMEDCKEVDEILESMVCKNLFLCNRQETAFYLLMIPDTKVFHTKDLSAQIGSARLSFAKPEYMEKFLDITPGSVSVLGLMNDKEHQVKLLIDEEVLDSEYFGCHPCINTSSLRMRTADLIEKVLPAMEHDFVKVKL</sequence>
<dbReference type="Pfam" id="PF04073">
    <property type="entry name" value="tRNA_edit"/>
    <property type="match status" value="1"/>
</dbReference>
<dbReference type="AlphaFoldDB" id="K1SEA1"/>
<dbReference type="Gene3D" id="3.90.960.10">
    <property type="entry name" value="YbaK/aminoacyl-tRNA synthetase-associated domain"/>
    <property type="match status" value="1"/>
</dbReference>
<dbReference type="CDD" id="cd04335">
    <property type="entry name" value="PrdX_deacylase"/>
    <property type="match status" value="1"/>
</dbReference>
<protein>
    <submittedName>
        <fullName evidence="3">YbaK/prolyl-tRNA synthetase associated region</fullName>
    </submittedName>
</protein>
<accession>K1SEA1</accession>